<protein>
    <submittedName>
        <fullName evidence="4">Transcriptional regulator</fullName>
    </submittedName>
</protein>
<dbReference type="InterPro" id="IPR001789">
    <property type="entry name" value="Sig_transdc_resp-reg_receiver"/>
</dbReference>
<dbReference type="SMART" id="SM00052">
    <property type="entry name" value="EAL"/>
    <property type="match status" value="1"/>
</dbReference>
<evidence type="ECO:0000313" key="4">
    <source>
        <dbReference type="EMBL" id="GGY22292.1"/>
    </source>
</evidence>
<dbReference type="SUPFAM" id="SSF52172">
    <property type="entry name" value="CheY-like"/>
    <property type="match status" value="1"/>
</dbReference>
<gene>
    <name evidence="4" type="ORF">GCM10011289_27470</name>
</gene>
<reference evidence="4" key="1">
    <citation type="journal article" date="2014" name="Int. J. Syst. Evol. Microbiol.">
        <title>Complete genome sequence of Corynebacterium casei LMG S-19264T (=DSM 44701T), isolated from a smear-ripened cheese.</title>
        <authorList>
            <consortium name="US DOE Joint Genome Institute (JGI-PGF)"/>
            <person name="Walter F."/>
            <person name="Albersmeier A."/>
            <person name="Kalinowski J."/>
            <person name="Ruckert C."/>
        </authorList>
    </citation>
    <scope>NUCLEOTIDE SEQUENCE</scope>
    <source>
        <strain evidence="4">KCTC 32182</strain>
    </source>
</reference>
<sequence>MNDLSTCRICVLDDDPFMLSLLTGLLTGLGATAIETAASGLDVLDDIARGDAPELILADLNMPEMDGVEFVRKLAEYRYRGALIPVSGEDQRLLRAMCILIQAHHISVLGYLQKPVSRERLGDLLGHWAPGRDTRPETSRRSYSANRIMAAIRNGELVNHYQPKVELATGNVIGVETLVRWRHPQDGMVYPDQFIAVAEASGVIERLTGWVLNEALAQSRRWSLAGIDLRMAVNVSMNNLASISFTDFVTEEAQCACVPPARLVLEVTESRLMRDPRAPLEILTRLRLKRFGLSIDDFGTGHSSLRQLCDIPFDELKIDKSFVHRAWEDETSRAVVAVSQGLARQLGMKVVGEGVEDREDWDFLRCAGCDHAQGYFIARPMPAEEFLAWLGEWRVRVPALLAPSPS</sequence>
<dbReference type="Pfam" id="PF00072">
    <property type="entry name" value="Response_reg"/>
    <property type="match status" value="1"/>
</dbReference>
<name>A0A918P5M6_9NEIS</name>
<keyword evidence="1" id="KW-0597">Phosphoprotein</keyword>
<dbReference type="InterPro" id="IPR050706">
    <property type="entry name" value="Cyclic-di-GMP_PDE-like"/>
</dbReference>
<dbReference type="InterPro" id="IPR011006">
    <property type="entry name" value="CheY-like_superfamily"/>
</dbReference>
<evidence type="ECO:0000259" key="3">
    <source>
        <dbReference type="PROSITE" id="PS50883"/>
    </source>
</evidence>
<dbReference type="GO" id="GO:0071111">
    <property type="term" value="F:cyclic-guanylate-specific phosphodiesterase activity"/>
    <property type="evidence" value="ECO:0007669"/>
    <property type="project" value="InterPro"/>
</dbReference>
<dbReference type="EMBL" id="BMYX01000017">
    <property type="protein sequence ID" value="GGY22292.1"/>
    <property type="molecule type" value="Genomic_DNA"/>
</dbReference>
<dbReference type="AlphaFoldDB" id="A0A918P5M6"/>
<feature type="domain" description="Response regulatory" evidence="2">
    <location>
        <begin position="8"/>
        <end position="129"/>
    </location>
</feature>
<dbReference type="PROSITE" id="PS50883">
    <property type="entry name" value="EAL"/>
    <property type="match status" value="1"/>
</dbReference>
<dbReference type="RefSeq" id="WP_189535285.1">
    <property type="nucleotide sequence ID" value="NZ_BMYX01000017.1"/>
</dbReference>
<dbReference type="SMART" id="SM00448">
    <property type="entry name" value="REC"/>
    <property type="match status" value="1"/>
</dbReference>
<proteinExistence type="predicted"/>
<feature type="domain" description="EAL" evidence="3">
    <location>
        <begin position="141"/>
        <end position="394"/>
    </location>
</feature>
<evidence type="ECO:0000313" key="5">
    <source>
        <dbReference type="Proteomes" id="UP000645257"/>
    </source>
</evidence>
<reference evidence="4" key="2">
    <citation type="submission" date="2020-09" db="EMBL/GenBank/DDBJ databases">
        <authorList>
            <person name="Sun Q."/>
            <person name="Kim S."/>
        </authorList>
    </citation>
    <scope>NUCLEOTIDE SEQUENCE</scope>
    <source>
        <strain evidence="4">KCTC 32182</strain>
    </source>
</reference>
<dbReference type="SUPFAM" id="SSF141868">
    <property type="entry name" value="EAL domain-like"/>
    <property type="match status" value="1"/>
</dbReference>
<dbReference type="PANTHER" id="PTHR33121:SF79">
    <property type="entry name" value="CYCLIC DI-GMP PHOSPHODIESTERASE PDED-RELATED"/>
    <property type="match status" value="1"/>
</dbReference>
<organism evidence="4 5">
    <name type="scientific">Paludibacterium paludis</name>
    <dbReference type="NCBI Taxonomy" id="1225769"/>
    <lineage>
        <taxon>Bacteria</taxon>
        <taxon>Pseudomonadati</taxon>
        <taxon>Pseudomonadota</taxon>
        <taxon>Betaproteobacteria</taxon>
        <taxon>Neisseriales</taxon>
        <taxon>Chromobacteriaceae</taxon>
        <taxon>Paludibacterium</taxon>
    </lineage>
</organism>
<dbReference type="GO" id="GO:0000160">
    <property type="term" value="P:phosphorelay signal transduction system"/>
    <property type="evidence" value="ECO:0007669"/>
    <property type="project" value="InterPro"/>
</dbReference>
<dbReference type="InterPro" id="IPR035919">
    <property type="entry name" value="EAL_sf"/>
</dbReference>
<dbReference type="Gene3D" id="3.20.20.450">
    <property type="entry name" value="EAL domain"/>
    <property type="match status" value="1"/>
</dbReference>
<comment type="caution">
    <text evidence="4">The sequence shown here is derived from an EMBL/GenBank/DDBJ whole genome shotgun (WGS) entry which is preliminary data.</text>
</comment>
<dbReference type="Proteomes" id="UP000645257">
    <property type="component" value="Unassembled WGS sequence"/>
</dbReference>
<evidence type="ECO:0000259" key="2">
    <source>
        <dbReference type="PROSITE" id="PS50110"/>
    </source>
</evidence>
<keyword evidence="5" id="KW-1185">Reference proteome</keyword>
<dbReference type="Gene3D" id="3.40.50.2300">
    <property type="match status" value="1"/>
</dbReference>
<feature type="modified residue" description="4-aspartylphosphate" evidence="1">
    <location>
        <position position="59"/>
    </location>
</feature>
<evidence type="ECO:0000256" key="1">
    <source>
        <dbReference type="PROSITE-ProRule" id="PRU00169"/>
    </source>
</evidence>
<dbReference type="Pfam" id="PF00563">
    <property type="entry name" value="EAL"/>
    <property type="match status" value="1"/>
</dbReference>
<dbReference type="PROSITE" id="PS50110">
    <property type="entry name" value="RESPONSE_REGULATORY"/>
    <property type="match status" value="1"/>
</dbReference>
<dbReference type="InterPro" id="IPR001633">
    <property type="entry name" value="EAL_dom"/>
</dbReference>
<dbReference type="PANTHER" id="PTHR33121">
    <property type="entry name" value="CYCLIC DI-GMP PHOSPHODIESTERASE PDEF"/>
    <property type="match status" value="1"/>
</dbReference>
<dbReference type="CDD" id="cd01948">
    <property type="entry name" value="EAL"/>
    <property type="match status" value="1"/>
</dbReference>
<accession>A0A918P5M6</accession>